<evidence type="ECO:0000256" key="8">
    <source>
        <dbReference type="ARBA" id="ARBA00023136"/>
    </source>
</evidence>
<keyword evidence="8 9" id="KW-0472">Membrane</keyword>
<dbReference type="GO" id="GO:0015031">
    <property type="term" value="P:protein transport"/>
    <property type="evidence" value="ECO:0007669"/>
    <property type="project" value="UniProtKB-KW"/>
</dbReference>
<comment type="subcellular location">
    <subcellularLocation>
        <location evidence="1">Membrane</location>
        <topology evidence="1">Multi-pass membrane protein</topology>
    </subcellularLocation>
</comment>
<dbReference type="InParanoid" id="A0A804JBJ7"/>
<dbReference type="OrthoDB" id="9986677at2759"/>
<dbReference type="InterPro" id="IPR004648">
    <property type="entry name" value="Oligpept_transpt"/>
</dbReference>
<keyword evidence="3" id="KW-0813">Transport</keyword>
<keyword evidence="4 9" id="KW-0812">Transmembrane</keyword>
<evidence type="ECO:0000256" key="6">
    <source>
        <dbReference type="ARBA" id="ARBA00022927"/>
    </source>
</evidence>
<keyword evidence="6" id="KW-0653">Protein transport</keyword>
<feature type="transmembrane region" description="Helical" evidence="9">
    <location>
        <begin position="63"/>
        <end position="81"/>
    </location>
</feature>
<evidence type="ECO:0000313" key="10">
    <source>
        <dbReference type="EnsemblPlants" id="Ma06_p01690.1"/>
    </source>
</evidence>
<dbReference type="PANTHER" id="PTHR22601">
    <property type="entry name" value="ISP4 LIKE PROTEIN"/>
    <property type="match status" value="1"/>
</dbReference>
<dbReference type="AlphaFoldDB" id="A0A804JBJ7"/>
<name>A0A804JBJ7_MUSAM</name>
<keyword evidence="11" id="KW-1185">Reference proteome</keyword>
<accession>A0A804JBJ7</accession>
<evidence type="ECO:0000313" key="11">
    <source>
        <dbReference type="Proteomes" id="UP000012960"/>
    </source>
</evidence>
<dbReference type="EnsemblPlants" id="Ma06_t01690.1">
    <property type="protein sequence ID" value="Ma06_p01690.1"/>
    <property type="gene ID" value="Ma06_g01690"/>
</dbReference>
<evidence type="ECO:0000256" key="1">
    <source>
        <dbReference type="ARBA" id="ARBA00004141"/>
    </source>
</evidence>
<organism evidence="10 11">
    <name type="scientific">Musa acuminata subsp. malaccensis</name>
    <name type="common">Wild banana</name>
    <name type="synonym">Musa malaccensis</name>
    <dbReference type="NCBI Taxonomy" id="214687"/>
    <lineage>
        <taxon>Eukaryota</taxon>
        <taxon>Viridiplantae</taxon>
        <taxon>Streptophyta</taxon>
        <taxon>Embryophyta</taxon>
        <taxon>Tracheophyta</taxon>
        <taxon>Spermatophyta</taxon>
        <taxon>Magnoliopsida</taxon>
        <taxon>Liliopsida</taxon>
        <taxon>Zingiberales</taxon>
        <taxon>Musaceae</taxon>
        <taxon>Musa</taxon>
    </lineage>
</organism>
<protein>
    <submittedName>
        <fullName evidence="10">Uncharacterized protein</fullName>
    </submittedName>
</protein>
<feature type="transmembrane region" description="Helical" evidence="9">
    <location>
        <begin position="141"/>
        <end position="165"/>
    </location>
</feature>
<dbReference type="Pfam" id="PF03169">
    <property type="entry name" value="OPT"/>
    <property type="match status" value="1"/>
</dbReference>
<comment type="similarity">
    <text evidence="2">Belongs to the oligopeptide OPT transporter (TC 2.A.67.1) family.</text>
</comment>
<evidence type="ECO:0000256" key="9">
    <source>
        <dbReference type="SAM" id="Phobius"/>
    </source>
</evidence>
<evidence type="ECO:0000256" key="5">
    <source>
        <dbReference type="ARBA" id="ARBA00022856"/>
    </source>
</evidence>
<dbReference type="OMA" id="FSHVCIN"/>
<dbReference type="GO" id="GO:0035673">
    <property type="term" value="F:oligopeptide transmembrane transporter activity"/>
    <property type="evidence" value="ECO:0007669"/>
    <property type="project" value="InterPro"/>
</dbReference>
<keyword evidence="7 9" id="KW-1133">Transmembrane helix</keyword>
<reference evidence="10" key="1">
    <citation type="submission" date="2021-05" db="UniProtKB">
        <authorList>
            <consortium name="EnsemblPlants"/>
        </authorList>
    </citation>
    <scope>IDENTIFICATION</scope>
    <source>
        <strain evidence="10">subsp. malaccensis</strain>
    </source>
</reference>
<keyword evidence="5" id="KW-0571">Peptide transport</keyword>
<dbReference type="InterPro" id="IPR004813">
    <property type="entry name" value="OPT"/>
</dbReference>
<dbReference type="GO" id="GO:0016020">
    <property type="term" value="C:membrane"/>
    <property type="evidence" value="ECO:0007669"/>
    <property type="project" value="UniProtKB-SubCell"/>
</dbReference>
<dbReference type="Gramene" id="Ma06_t01690.1">
    <property type="protein sequence ID" value="Ma06_p01690.1"/>
    <property type="gene ID" value="Ma06_g01690"/>
</dbReference>
<evidence type="ECO:0000256" key="4">
    <source>
        <dbReference type="ARBA" id="ARBA00022692"/>
    </source>
</evidence>
<proteinExistence type="inferred from homology"/>
<evidence type="ECO:0000256" key="3">
    <source>
        <dbReference type="ARBA" id="ARBA00022448"/>
    </source>
</evidence>
<sequence>MADEEGSSILDDSPIEQVRLTVPPTDDNTLQVLTFRTWLIGIPICILGSVSAALSFYRQQMFYFSHVCINMMVFIAGKLMANMLPNKVIRMPYTNWSFSLNPGPFNLKEHVATTMLAGRVSASAGFEILTISKIYHKDIPLLPAILLVLSIQFLGYGFAGIFMKLLVHSPYMWWPSTLVDVAFYRFDMERFSLGPKRFDQQRSTCALPPSARSRMRARYSSPAIVVLRLGRRSSSTGLPSTGRHSGRIIP</sequence>
<dbReference type="Proteomes" id="UP000012960">
    <property type="component" value="Unplaced"/>
</dbReference>
<feature type="transmembrane region" description="Helical" evidence="9">
    <location>
        <begin position="38"/>
        <end position="57"/>
    </location>
</feature>
<evidence type="ECO:0000256" key="2">
    <source>
        <dbReference type="ARBA" id="ARBA00005484"/>
    </source>
</evidence>
<evidence type="ECO:0000256" key="7">
    <source>
        <dbReference type="ARBA" id="ARBA00022989"/>
    </source>
</evidence>